<reference evidence="1" key="1">
    <citation type="submission" date="2021-02" db="EMBL/GenBank/DDBJ databases">
        <authorList>
            <consortium name="DOE Joint Genome Institute"/>
            <person name="Ahrendt S."/>
            <person name="Looney B.P."/>
            <person name="Miyauchi S."/>
            <person name="Morin E."/>
            <person name="Drula E."/>
            <person name="Courty P.E."/>
            <person name="Chicoki N."/>
            <person name="Fauchery L."/>
            <person name="Kohler A."/>
            <person name="Kuo A."/>
            <person name="Labutti K."/>
            <person name="Pangilinan J."/>
            <person name="Lipzen A."/>
            <person name="Riley R."/>
            <person name="Andreopoulos W."/>
            <person name="He G."/>
            <person name="Johnson J."/>
            <person name="Barry K.W."/>
            <person name="Grigoriev I.V."/>
            <person name="Nagy L."/>
            <person name="Hibbett D."/>
            <person name="Henrissat B."/>
            <person name="Matheny P.B."/>
            <person name="Labbe J."/>
            <person name="Martin F."/>
        </authorList>
    </citation>
    <scope>NUCLEOTIDE SEQUENCE</scope>
    <source>
        <strain evidence="1">EC-137</strain>
    </source>
</reference>
<sequence length="472" mass="53587">MSIRAILYAYVLGGITFIPLCLFGALCYLVYSSVPAPTPDGKASEEPRTSVPTTTAAEHAGEDDKPTSRSDATPRRPLPTDPREQRRPRKGWLIVRRTYEEQPSEGNGNYVSLVKNFIDARSKDPKRSRPKDNWYAVLKGKVLYLYEDEAMTECSSAIELSSHDVVVYPEGLPDGELFSKRNAIWVCRRSHARCSSQAARDEAFDPETPWYFFLKNNCDMEDWYLALIHASEHAATMPPLTPLAPVFSSEDMNNLVSQLDQQPDVIPVRWLNAILGRVFYSYYNTDALEQYIIARIMKKLSKVKRPSFLGEIVVTEANMGTHPVTFSKPMLKELTKDGDAALEVHVRYKGEIRITFETVATITLGQRFKPYVVRLTLAVVLRELDGNAVVRVKKPPSNRIWYAFTTMPKMVLNVEPIVSDRQITWTMILHTLESRLKEIIMESIVMPNMDDIAFFDSTGLSHRGGIWADARR</sequence>
<name>A0ACB8QU35_9AGAM</name>
<comment type="caution">
    <text evidence="1">The sequence shown here is derived from an EMBL/GenBank/DDBJ whole genome shotgun (WGS) entry which is preliminary data.</text>
</comment>
<keyword evidence="2" id="KW-1185">Reference proteome</keyword>
<dbReference type="EMBL" id="MU273489">
    <property type="protein sequence ID" value="KAI0035120.1"/>
    <property type="molecule type" value="Genomic_DNA"/>
</dbReference>
<protein>
    <submittedName>
        <fullName evidence="1">Integral membrane protein conserved region-domain-containing protein</fullName>
    </submittedName>
</protein>
<dbReference type="Proteomes" id="UP000814128">
    <property type="component" value="Unassembled WGS sequence"/>
</dbReference>
<evidence type="ECO:0000313" key="1">
    <source>
        <dbReference type="EMBL" id="KAI0035120.1"/>
    </source>
</evidence>
<organism evidence="1 2">
    <name type="scientific">Vararia minispora EC-137</name>
    <dbReference type="NCBI Taxonomy" id="1314806"/>
    <lineage>
        <taxon>Eukaryota</taxon>
        <taxon>Fungi</taxon>
        <taxon>Dikarya</taxon>
        <taxon>Basidiomycota</taxon>
        <taxon>Agaricomycotina</taxon>
        <taxon>Agaricomycetes</taxon>
        <taxon>Russulales</taxon>
        <taxon>Lachnocladiaceae</taxon>
        <taxon>Vararia</taxon>
    </lineage>
</organism>
<evidence type="ECO:0000313" key="2">
    <source>
        <dbReference type="Proteomes" id="UP000814128"/>
    </source>
</evidence>
<feature type="non-terminal residue" evidence="1">
    <location>
        <position position="472"/>
    </location>
</feature>
<reference evidence="1" key="2">
    <citation type="journal article" date="2022" name="New Phytol.">
        <title>Evolutionary transition to the ectomycorrhizal habit in the genomes of a hyperdiverse lineage of mushroom-forming fungi.</title>
        <authorList>
            <person name="Looney B."/>
            <person name="Miyauchi S."/>
            <person name="Morin E."/>
            <person name="Drula E."/>
            <person name="Courty P.E."/>
            <person name="Kohler A."/>
            <person name="Kuo A."/>
            <person name="LaButti K."/>
            <person name="Pangilinan J."/>
            <person name="Lipzen A."/>
            <person name="Riley R."/>
            <person name="Andreopoulos W."/>
            <person name="He G."/>
            <person name="Johnson J."/>
            <person name="Nolan M."/>
            <person name="Tritt A."/>
            <person name="Barry K.W."/>
            <person name="Grigoriev I.V."/>
            <person name="Nagy L.G."/>
            <person name="Hibbett D."/>
            <person name="Henrissat B."/>
            <person name="Matheny P.B."/>
            <person name="Labbe J."/>
            <person name="Martin F.M."/>
        </authorList>
    </citation>
    <scope>NUCLEOTIDE SEQUENCE</scope>
    <source>
        <strain evidence="1">EC-137</strain>
    </source>
</reference>
<gene>
    <name evidence="1" type="ORF">K488DRAFT_43958</name>
</gene>
<accession>A0ACB8QU35</accession>
<proteinExistence type="predicted"/>